<dbReference type="Pfam" id="PF14368">
    <property type="entry name" value="LTP_2"/>
    <property type="match status" value="1"/>
</dbReference>
<dbReference type="EMBL" id="CM001220">
    <property type="protein sequence ID" value="KEH31663.1"/>
    <property type="molecule type" value="Genomic_DNA"/>
</dbReference>
<dbReference type="EnsemblPlants" id="KEH31663">
    <property type="protein sequence ID" value="KEH31663"/>
    <property type="gene ID" value="MTR_4g101780"/>
</dbReference>
<name>I3SGW1_MEDTR</name>
<dbReference type="AlphaFoldDB" id="I3SGW1"/>
<evidence type="ECO:0000259" key="10">
    <source>
        <dbReference type="Pfam" id="PF14368"/>
    </source>
</evidence>
<accession>I3SGW1</accession>
<dbReference type="InterPro" id="IPR016140">
    <property type="entry name" value="Bifunc_inhib/LTP/seed_store"/>
</dbReference>
<evidence type="ECO:0000256" key="9">
    <source>
        <dbReference type="SAM" id="SignalP"/>
    </source>
</evidence>
<evidence type="ECO:0000313" key="13">
    <source>
        <dbReference type="EMBL" id="RHN63283.1"/>
    </source>
</evidence>
<feature type="signal peptide" evidence="9">
    <location>
        <begin position="1"/>
        <end position="23"/>
    </location>
</feature>
<keyword evidence="15" id="KW-1185">Reference proteome</keyword>
<feature type="domain" description="Bifunctional inhibitor/plant lipid transfer protein/seed storage helical" evidence="10">
    <location>
        <begin position="20"/>
        <end position="102"/>
    </location>
</feature>
<comment type="similarity">
    <text evidence="2">Belongs to the plant LTP family.</text>
</comment>
<dbReference type="EMBL" id="BT139708">
    <property type="protein sequence ID" value="AFK39503.1"/>
    <property type="molecule type" value="mRNA"/>
</dbReference>
<dbReference type="Proteomes" id="UP000002051">
    <property type="component" value="Chromosome 4"/>
</dbReference>
<evidence type="ECO:0000256" key="5">
    <source>
        <dbReference type="ARBA" id="ARBA00022729"/>
    </source>
</evidence>
<dbReference type="PANTHER" id="PTHR33044">
    <property type="entry name" value="BIFUNCTIONAL INHIBITOR/LIPID-TRANSFER PROTEIN/SEED STORAGE 2S ALBUMIN SUPERFAMILY PROTEIN-RELATED"/>
    <property type="match status" value="1"/>
</dbReference>
<evidence type="ECO:0000313" key="14">
    <source>
        <dbReference type="EnsemblPlants" id="KEH31663"/>
    </source>
</evidence>
<comment type="subcellular location">
    <subcellularLocation>
        <location evidence="1">Cell membrane</location>
        <topology evidence="1">Lipid-anchor</topology>
        <topology evidence="1">GPI-anchor</topology>
    </subcellularLocation>
</comment>
<keyword evidence="6" id="KW-1015">Disulfide bond</keyword>
<dbReference type="STRING" id="3880.I3SGW1"/>
<dbReference type="Proteomes" id="UP000265566">
    <property type="component" value="Chromosome 4"/>
</dbReference>
<gene>
    <name evidence="14" type="primary">11407924</name>
    <name evidence="12" type="ordered locus">MTR_4g101780</name>
    <name evidence="13" type="ORF">MtrunA17_Chr4g0056621</name>
</gene>
<dbReference type="SUPFAM" id="SSF47699">
    <property type="entry name" value="Bifunctional inhibitor/lipid-transfer protein/seed storage 2S albumin"/>
    <property type="match status" value="1"/>
</dbReference>
<evidence type="ECO:0000313" key="12">
    <source>
        <dbReference type="EMBL" id="KEH31663.1"/>
    </source>
</evidence>
<dbReference type="EMBL" id="PSQE01000004">
    <property type="protein sequence ID" value="RHN63283.1"/>
    <property type="molecule type" value="Genomic_DNA"/>
</dbReference>
<dbReference type="Gramene" id="rna25965">
    <property type="protein sequence ID" value="RHN63283.1"/>
    <property type="gene ID" value="gene25965"/>
</dbReference>
<evidence type="ECO:0000256" key="7">
    <source>
        <dbReference type="ARBA" id="ARBA00023180"/>
    </source>
</evidence>
<dbReference type="ExpressionAtlas" id="I3SGW1">
    <property type="expression patterns" value="differential"/>
</dbReference>
<keyword evidence="4" id="KW-0336">GPI-anchor</keyword>
<evidence type="ECO:0000256" key="3">
    <source>
        <dbReference type="ARBA" id="ARBA00022475"/>
    </source>
</evidence>
<dbReference type="GO" id="GO:0005886">
    <property type="term" value="C:plasma membrane"/>
    <property type="evidence" value="ECO:0007669"/>
    <property type="project" value="UniProtKB-SubCell"/>
</dbReference>
<evidence type="ECO:0000256" key="4">
    <source>
        <dbReference type="ARBA" id="ARBA00022622"/>
    </source>
</evidence>
<dbReference type="InterPro" id="IPR043325">
    <property type="entry name" value="LTSS"/>
</dbReference>
<reference evidence="12 15" key="1">
    <citation type="journal article" date="2011" name="Nature">
        <title>The Medicago genome provides insight into the evolution of rhizobial symbioses.</title>
        <authorList>
            <person name="Young N.D."/>
            <person name="Debelle F."/>
            <person name="Oldroyd G.E."/>
            <person name="Geurts R."/>
            <person name="Cannon S.B."/>
            <person name="Udvardi M.K."/>
            <person name="Benedito V.A."/>
            <person name="Mayer K.F."/>
            <person name="Gouzy J."/>
            <person name="Schoof H."/>
            <person name="Van de Peer Y."/>
            <person name="Proost S."/>
            <person name="Cook D.R."/>
            <person name="Meyers B.C."/>
            <person name="Spannagl M."/>
            <person name="Cheung F."/>
            <person name="De Mita S."/>
            <person name="Krishnakumar V."/>
            <person name="Gundlach H."/>
            <person name="Zhou S."/>
            <person name="Mudge J."/>
            <person name="Bharti A.K."/>
            <person name="Murray J.D."/>
            <person name="Naoumkina M.A."/>
            <person name="Rosen B."/>
            <person name="Silverstein K.A."/>
            <person name="Tang H."/>
            <person name="Rombauts S."/>
            <person name="Zhao P.X."/>
            <person name="Zhou P."/>
            <person name="Barbe V."/>
            <person name="Bardou P."/>
            <person name="Bechner M."/>
            <person name="Bellec A."/>
            <person name="Berger A."/>
            <person name="Berges H."/>
            <person name="Bidwell S."/>
            <person name="Bisseling T."/>
            <person name="Choisne N."/>
            <person name="Couloux A."/>
            <person name="Denny R."/>
            <person name="Deshpande S."/>
            <person name="Dai X."/>
            <person name="Doyle J.J."/>
            <person name="Dudez A.M."/>
            <person name="Farmer A.D."/>
            <person name="Fouteau S."/>
            <person name="Franken C."/>
            <person name="Gibelin C."/>
            <person name="Gish J."/>
            <person name="Goldstein S."/>
            <person name="Gonzalez A.J."/>
            <person name="Green P.J."/>
            <person name="Hallab A."/>
            <person name="Hartog M."/>
            <person name="Hua A."/>
            <person name="Humphray S.J."/>
            <person name="Jeong D.H."/>
            <person name="Jing Y."/>
            <person name="Jocker A."/>
            <person name="Kenton S.M."/>
            <person name="Kim D.J."/>
            <person name="Klee K."/>
            <person name="Lai H."/>
            <person name="Lang C."/>
            <person name="Lin S."/>
            <person name="Macmil S.L."/>
            <person name="Magdelenat G."/>
            <person name="Matthews L."/>
            <person name="McCorrison J."/>
            <person name="Monaghan E.L."/>
            <person name="Mun J.H."/>
            <person name="Najar F.Z."/>
            <person name="Nicholson C."/>
            <person name="Noirot C."/>
            <person name="O'Bleness M."/>
            <person name="Paule C.R."/>
            <person name="Poulain J."/>
            <person name="Prion F."/>
            <person name="Qin B."/>
            <person name="Qu C."/>
            <person name="Retzel E.F."/>
            <person name="Riddle C."/>
            <person name="Sallet E."/>
            <person name="Samain S."/>
            <person name="Samson N."/>
            <person name="Sanders I."/>
            <person name="Saurat O."/>
            <person name="Scarpelli C."/>
            <person name="Schiex T."/>
            <person name="Segurens B."/>
            <person name="Severin A.J."/>
            <person name="Sherrier D.J."/>
            <person name="Shi R."/>
            <person name="Sims S."/>
            <person name="Singer S.R."/>
            <person name="Sinharoy S."/>
            <person name="Sterck L."/>
            <person name="Viollet A."/>
            <person name="Wang B.B."/>
            <person name="Wang K."/>
            <person name="Wang M."/>
            <person name="Wang X."/>
            <person name="Warfsmann J."/>
            <person name="Weissenbach J."/>
            <person name="White D.D."/>
            <person name="White J.D."/>
            <person name="Wiley G.B."/>
            <person name="Wincker P."/>
            <person name="Xing Y."/>
            <person name="Yang L."/>
            <person name="Yao Z."/>
            <person name="Ying F."/>
            <person name="Zhai J."/>
            <person name="Zhou L."/>
            <person name="Zuber A."/>
            <person name="Denarie J."/>
            <person name="Dixon R.A."/>
            <person name="May G.D."/>
            <person name="Schwartz D.C."/>
            <person name="Rogers J."/>
            <person name="Quetier F."/>
            <person name="Town C.D."/>
            <person name="Roe B.A."/>
        </authorList>
    </citation>
    <scope>NUCLEOTIDE SEQUENCE [LARGE SCALE GENOMIC DNA]</scope>
    <source>
        <strain evidence="12">A17</strain>
        <strain evidence="14 15">cv. Jemalong A17</strain>
    </source>
</reference>
<evidence type="ECO:0000256" key="6">
    <source>
        <dbReference type="ARBA" id="ARBA00023157"/>
    </source>
</evidence>
<evidence type="ECO:0000256" key="8">
    <source>
        <dbReference type="ARBA" id="ARBA00023288"/>
    </source>
</evidence>
<reference evidence="12 15" key="3">
    <citation type="journal article" date="2014" name="BMC Genomics">
        <title>An improved genome release (version Mt4.0) for the model legume Medicago truncatula.</title>
        <authorList>
            <person name="Tang H."/>
            <person name="Krishnakumar V."/>
            <person name="Bidwell S."/>
            <person name="Rosen B."/>
            <person name="Chan A."/>
            <person name="Zhou S."/>
            <person name="Gentzbittel L."/>
            <person name="Childs K.L."/>
            <person name="Yandell M."/>
            <person name="Gundlach H."/>
            <person name="Mayer K.F."/>
            <person name="Schwartz D.C."/>
            <person name="Town C.D."/>
        </authorList>
    </citation>
    <scope>GENOME REANNOTATION</scope>
    <source>
        <strain evidence="12">A17</strain>
        <strain evidence="14 15">cv. Jemalong A17</strain>
    </source>
</reference>
<keyword evidence="8" id="KW-0449">Lipoprotein</keyword>
<evidence type="ECO:0000313" key="11">
    <source>
        <dbReference type="EMBL" id="AFK39503.1"/>
    </source>
</evidence>
<keyword evidence="4" id="KW-0472">Membrane</keyword>
<protein>
    <submittedName>
        <fullName evidence="12 13">Lipid transfer protein</fullName>
    </submittedName>
</protein>
<keyword evidence="7" id="KW-0325">Glycoprotein</keyword>
<reference evidence="11" key="2">
    <citation type="submission" date="2012-05" db="EMBL/GenBank/DDBJ databases">
        <authorList>
            <person name="Krishnakumar V."/>
            <person name="Cheung F."/>
            <person name="Xiao Y."/>
            <person name="Chan A."/>
            <person name="Moskal W.A."/>
            <person name="Town C.D."/>
        </authorList>
    </citation>
    <scope>NUCLEOTIDE SEQUENCE</scope>
</reference>
<dbReference type="KEGG" id="mtr:11407924"/>
<feature type="chain" id="PRO_5014579644" evidence="9">
    <location>
        <begin position="24"/>
        <end position="148"/>
    </location>
</feature>
<dbReference type="Gene3D" id="1.10.110.10">
    <property type="entry name" value="Plant lipid-transfer and hydrophobic proteins"/>
    <property type="match status" value="1"/>
</dbReference>
<keyword evidence="5 9" id="KW-0732">Signal</keyword>
<dbReference type="CDD" id="cd00010">
    <property type="entry name" value="AAI_LTSS"/>
    <property type="match status" value="1"/>
</dbReference>
<evidence type="ECO:0000256" key="1">
    <source>
        <dbReference type="ARBA" id="ARBA00004609"/>
    </source>
</evidence>
<dbReference type="OrthoDB" id="690947at2759"/>
<dbReference type="InterPro" id="IPR036312">
    <property type="entry name" value="Bifun_inhib/LTP/seed_sf"/>
</dbReference>
<keyword evidence="3" id="KW-1003">Cell membrane</keyword>
<proteinExistence type="evidence at transcript level"/>
<sequence length="148" mass="15494">MASLRIITFVSLMVLLMINTTEAQSTDIPSCATNLIPCADYLNSTKPPSSCCDPIKKTVETELTCLCNLFYAPGLLATFNINTTQALALSRNCGVTTDLTTCKHNGSAPAPTSGGSPPATTGGNKAAASRVSFTGFSFILLLASMMFN</sequence>
<evidence type="ECO:0000256" key="2">
    <source>
        <dbReference type="ARBA" id="ARBA00009748"/>
    </source>
</evidence>
<dbReference type="GO" id="GO:0098552">
    <property type="term" value="C:side of membrane"/>
    <property type="evidence" value="ECO:0007669"/>
    <property type="project" value="UniProtKB-KW"/>
</dbReference>
<dbReference type="HOGENOM" id="CLU_116928_1_0_1"/>
<organism evidence="11">
    <name type="scientific">Medicago truncatula</name>
    <name type="common">Barrel medic</name>
    <name type="synonym">Medicago tribuloides</name>
    <dbReference type="NCBI Taxonomy" id="3880"/>
    <lineage>
        <taxon>Eukaryota</taxon>
        <taxon>Viridiplantae</taxon>
        <taxon>Streptophyta</taxon>
        <taxon>Embryophyta</taxon>
        <taxon>Tracheophyta</taxon>
        <taxon>Spermatophyta</taxon>
        <taxon>Magnoliopsida</taxon>
        <taxon>eudicotyledons</taxon>
        <taxon>Gunneridae</taxon>
        <taxon>Pentapetalae</taxon>
        <taxon>rosids</taxon>
        <taxon>fabids</taxon>
        <taxon>Fabales</taxon>
        <taxon>Fabaceae</taxon>
        <taxon>Papilionoideae</taxon>
        <taxon>50 kb inversion clade</taxon>
        <taxon>NPAAA clade</taxon>
        <taxon>Hologalegina</taxon>
        <taxon>IRL clade</taxon>
        <taxon>Trifolieae</taxon>
        <taxon>Medicago</taxon>
    </lineage>
</organism>
<reference evidence="14" key="4">
    <citation type="submission" date="2015-04" db="UniProtKB">
        <authorList>
            <consortium name="EnsemblPlants"/>
        </authorList>
    </citation>
    <scope>IDENTIFICATION</scope>
    <source>
        <strain evidence="14">cv. Jemalong A17</strain>
    </source>
</reference>
<reference evidence="13" key="5">
    <citation type="journal article" date="2018" name="Nat. Plants">
        <title>Whole-genome landscape of Medicago truncatula symbiotic genes.</title>
        <authorList>
            <person name="Pecrix Y."/>
            <person name="Gamas P."/>
            <person name="Carrere S."/>
        </authorList>
    </citation>
    <scope>NUCLEOTIDE SEQUENCE</scope>
    <source>
        <tissue evidence="13">Leaves</tissue>
    </source>
</reference>
<evidence type="ECO:0000313" key="15">
    <source>
        <dbReference type="Proteomes" id="UP000002051"/>
    </source>
</evidence>